<proteinExistence type="predicted"/>
<keyword evidence="1" id="KW-0472">Membrane</keyword>
<sequence>MNKKLISLANRNSINGYLTENLEVTWSKAVFNLSMVLYYFFALIGFIGWLVYVYCIYR</sequence>
<gene>
    <name evidence="2" type="ORF">BN1804_00241</name>
</gene>
<evidence type="ECO:0000313" key="2">
    <source>
        <dbReference type="EMBL" id="CRL59068.1"/>
    </source>
</evidence>
<evidence type="ECO:0000256" key="1">
    <source>
        <dbReference type="SAM" id="Phobius"/>
    </source>
</evidence>
<reference evidence="3" key="1">
    <citation type="submission" date="2015-06" db="EMBL/GenBank/DDBJ databases">
        <authorList>
            <person name="Urmite Genomes"/>
        </authorList>
    </citation>
    <scope>NUCLEOTIDE SEQUENCE [LARGE SCALE GENOMIC DNA]</scope>
    <source>
        <strain evidence="3">CSUR P1867</strain>
    </source>
</reference>
<dbReference type="EMBL" id="CVRY01000001">
    <property type="protein sequence ID" value="CRL59068.1"/>
    <property type="molecule type" value="Genomic_DNA"/>
</dbReference>
<name>A0A0G4PZV1_9GAMM</name>
<keyword evidence="1" id="KW-1133">Transmembrane helix</keyword>
<accession>A0A0G4PZV1</accession>
<dbReference type="Proteomes" id="UP000183920">
    <property type="component" value="Unassembled WGS sequence"/>
</dbReference>
<feature type="transmembrane region" description="Helical" evidence="1">
    <location>
        <begin position="36"/>
        <end position="57"/>
    </location>
</feature>
<evidence type="ECO:0000313" key="3">
    <source>
        <dbReference type="Proteomes" id="UP000183920"/>
    </source>
</evidence>
<protein>
    <submittedName>
        <fullName evidence="2">Uncharacterized protein</fullName>
    </submittedName>
</protein>
<organism evidence="2 3">
    <name type="scientific">Proteus penneri</name>
    <dbReference type="NCBI Taxonomy" id="102862"/>
    <lineage>
        <taxon>Bacteria</taxon>
        <taxon>Pseudomonadati</taxon>
        <taxon>Pseudomonadota</taxon>
        <taxon>Gammaproteobacteria</taxon>
        <taxon>Enterobacterales</taxon>
        <taxon>Morganellaceae</taxon>
        <taxon>Proteus</taxon>
    </lineage>
</organism>
<dbReference type="AlphaFoldDB" id="A0A0G4PZV1"/>
<keyword evidence="1" id="KW-0812">Transmembrane</keyword>